<reference evidence="2 3" key="1">
    <citation type="submission" date="2019-02" db="EMBL/GenBank/DDBJ databases">
        <title>Deep-cultivation of Planctomycetes and their phenomic and genomic characterization uncovers novel biology.</title>
        <authorList>
            <person name="Wiegand S."/>
            <person name="Jogler M."/>
            <person name="Boedeker C."/>
            <person name="Pinto D."/>
            <person name="Vollmers J."/>
            <person name="Rivas-Marin E."/>
            <person name="Kohn T."/>
            <person name="Peeters S.H."/>
            <person name="Heuer A."/>
            <person name="Rast P."/>
            <person name="Oberbeckmann S."/>
            <person name="Bunk B."/>
            <person name="Jeske O."/>
            <person name="Meyerdierks A."/>
            <person name="Storesund J.E."/>
            <person name="Kallscheuer N."/>
            <person name="Luecker S."/>
            <person name="Lage O.M."/>
            <person name="Pohl T."/>
            <person name="Merkel B.J."/>
            <person name="Hornburger P."/>
            <person name="Mueller R.-W."/>
            <person name="Bruemmer F."/>
            <person name="Labrenz M."/>
            <person name="Spormann A.M."/>
            <person name="Op den Camp H."/>
            <person name="Overmann J."/>
            <person name="Amann R."/>
            <person name="Jetten M.S.M."/>
            <person name="Mascher T."/>
            <person name="Medema M.H."/>
            <person name="Devos D.P."/>
            <person name="Kaster A.-K."/>
            <person name="Ovreas L."/>
            <person name="Rohde M."/>
            <person name="Galperin M.Y."/>
            <person name="Jogler C."/>
        </authorList>
    </citation>
    <scope>NUCLEOTIDE SEQUENCE [LARGE SCALE GENOMIC DNA]</scope>
    <source>
        <strain evidence="2 3">ETA_A8</strain>
    </source>
</reference>
<feature type="region of interest" description="Disordered" evidence="1">
    <location>
        <begin position="20"/>
        <end position="41"/>
    </location>
</feature>
<evidence type="ECO:0000256" key="1">
    <source>
        <dbReference type="SAM" id="MobiDB-lite"/>
    </source>
</evidence>
<proteinExistence type="predicted"/>
<organism evidence="2 3">
    <name type="scientific">Anatilimnocola aggregata</name>
    <dbReference type="NCBI Taxonomy" id="2528021"/>
    <lineage>
        <taxon>Bacteria</taxon>
        <taxon>Pseudomonadati</taxon>
        <taxon>Planctomycetota</taxon>
        <taxon>Planctomycetia</taxon>
        <taxon>Pirellulales</taxon>
        <taxon>Pirellulaceae</taxon>
        <taxon>Anatilimnocola</taxon>
    </lineage>
</organism>
<protein>
    <submittedName>
        <fullName evidence="2">Uncharacterized protein</fullName>
    </submittedName>
</protein>
<dbReference type="KEGG" id="aagg:ETAA8_44000"/>
<evidence type="ECO:0000313" key="2">
    <source>
        <dbReference type="EMBL" id="QDU29292.1"/>
    </source>
</evidence>
<gene>
    <name evidence="2" type="ORF">ETAA8_44000</name>
</gene>
<dbReference type="AlphaFoldDB" id="A0A517YGH5"/>
<sequence>MKCPASNSLLLINETHELVDSHGGEENSLHVPSLDQLDLSP</sequence>
<accession>A0A517YGH5</accession>
<dbReference type="RefSeq" id="WP_261343576.1">
    <property type="nucleotide sequence ID" value="NZ_CP036274.1"/>
</dbReference>
<name>A0A517YGH5_9BACT</name>
<keyword evidence="3" id="KW-1185">Reference proteome</keyword>
<evidence type="ECO:0000313" key="3">
    <source>
        <dbReference type="Proteomes" id="UP000315017"/>
    </source>
</evidence>
<dbReference type="EMBL" id="CP036274">
    <property type="protein sequence ID" value="QDU29292.1"/>
    <property type="molecule type" value="Genomic_DNA"/>
</dbReference>
<dbReference type="Proteomes" id="UP000315017">
    <property type="component" value="Chromosome"/>
</dbReference>